<proteinExistence type="predicted"/>
<keyword evidence="4" id="KW-0472">Membrane</keyword>
<dbReference type="RefSeq" id="WP_013179124.1">
    <property type="nucleotide sequence ID" value="NC_014221.1"/>
</dbReference>
<evidence type="ECO:0000256" key="1">
    <source>
        <dbReference type="ARBA" id="ARBA00004370"/>
    </source>
</evidence>
<dbReference type="InterPro" id="IPR039910">
    <property type="entry name" value="D15-like"/>
</dbReference>
<dbReference type="Pfam" id="PF08479">
    <property type="entry name" value="POTRA_2"/>
    <property type="match status" value="1"/>
</dbReference>
<sequence>MPRAFHLLLLTCLLLPAAWGQSAPAAPQTAEIAGDLAEVRIEGVSSPTTESLVRVRLVARPGTPVESINLEAERNRVYNLGTFSEVSVSLEASAAGPVMVVRVRENPPIGAVELRGSQLSTEAVLAALQQENLIEVGSPFNSARAQEAVGTLQAIYQQAVGFPGTIPVTLSVLPMTPGEAPPTDEDEEAEAPPASVDFAEAEALRLIYTVDESPPLDTLTFAGATVLGESELRDLFRPLVGADAFNLQAYTAAVGRVADAYEARGFRGSGVDAQRSELVGGTLRVQLVELSILSLDTTAIGVDPAELSLQPGDLFNYDALLADVRRLAEGGDRDIRLETQTTPEGGVRVVFTSEPPGTAGPITAVRIEGNTALTDEELLEVLALGVGDTFTSALAQEDFARLSERYAAAGYLLVPEPNFNFLDGTYVQRLREVRIAGYEVDLLADAPRTNPAVITRYLPPVGSVYNQNAVQRAVLQISRLQIVQPTQVGLIPTEDPSEQVLRFAARELPSRTLRPSAELTTEGGIAFGTDLSVSDTNLFGEAHRASASISARTSDIGFLVGGSLAYTIPWLYLDFLDFQEVATELSGEVFSEVVSNQPLTFEGGRRVCLGGGECPDEERVLIGEYTQRDSGFRFGVGRPVIPNLSAGLTARFTRSDYALEPPAEVCAPGAITDTCALPVAQARAFVPQSGFSSFIGSTLAYDTRDNPEFAREGYRVTVGGGVGFGNDFSVAGVQQGYTYQQLELGGRTYLTPFSDRNHVFAFRANVGHQFGADYPESRLFIVGDTNNEATLIRGYRREDINPAQTYATATAEYRYDFGLATAVTQTVVGLAFVDLGYASSVDAALLPSAGVGLQINIGFGGGLAIPPLRLDYGFSPTHPTGVFGFRLGFNF</sequence>
<evidence type="ECO:0000256" key="6">
    <source>
        <dbReference type="SAM" id="SignalP"/>
    </source>
</evidence>
<dbReference type="HOGENOM" id="CLU_333379_0_0_0"/>
<name>D7CUH8_TRURR</name>
<evidence type="ECO:0000256" key="2">
    <source>
        <dbReference type="ARBA" id="ARBA00022692"/>
    </source>
</evidence>
<feature type="domain" description="Bacterial surface antigen (D15)" evidence="7">
    <location>
        <begin position="537"/>
        <end position="891"/>
    </location>
</feature>
<dbReference type="InterPro" id="IPR000184">
    <property type="entry name" value="Bac_surfAg_D15"/>
</dbReference>
<organism evidence="10 11">
    <name type="scientific">Truepera radiovictrix (strain DSM 17093 / CIP 108686 / LMG 22925 / RQ-24)</name>
    <dbReference type="NCBI Taxonomy" id="649638"/>
    <lineage>
        <taxon>Bacteria</taxon>
        <taxon>Thermotogati</taxon>
        <taxon>Deinococcota</taxon>
        <taxon>Deinococci</taxon>
        <taxon>Trueperales</taxon>
        <taxon>Trueperaceae</taxon>
        <taxon>Truepera</taxon>
    </lineage>
</organism>
<dbReference type="EMBL" id="CP002049">
    <property type="protein sequence ID" value="ADI15763.1"/>
    <property type="molecule type" value="Genomic_DNA"/>
</dbReference>
<reference evidence="10 11" key="2">
    <citation type="journal article" date="2011" name="Stand. Genomic Sci.">
        <title>Complete genome sequence of Truepera radiovictrix type strain (RQ-24).</title>
        <authorList>
            <person name="Ivanova N."/>
            <person name="Rohde C."/>
            <person name="Munk C."/>
            <person name="Nolan M."/>
            <person name="Lucas S."/>
            <person name="Del Rio T.G."/>
            <person name="Tice H."/>
            <person name="Deshpande S."/>
            <person name="Cheng J.F."/>
            <person name="Tapia R."/>
            <person name="Han C."/>
            <person name="Goodwin L."/>
            <person name="Pitluck S."/>
            <person name="Liolios K."/>
            <person name="Mavromatis K."/>
            <person name="Mikhailova N."/>
            <person name="Pati A."/>
            <person name="Chen A."/>
            <person name="Palaniappan K."/>
            <person name="Land M."/>
            <person name="Hauser L."/>
            <person name="Chang Y.J."/>
            <person name="Jeffries C.D."/>
            <person name="Brambilla E."/>
            <person name="Rohde M."/>
            <person name="Goker M."/>
            <person name="Tindall B.J."/>
            <person name="Woyke T."/>
            <person name="Bristow J."/>
            <person name="Eisen J.A."/>
            <person name="Markowitz V."/>
            <person name="Hugenholtz P."/>
            <person name="Kyrpides N.C."/>
            <person name="Klenk H.P."/>
            <person name="Lapidus A."/>
        </authorList>
    </citation>
    <scope>NUCLEOTIDE SEQUENCE [LARGE SCALE GENOMIC DNA]</scope>
    <source>
        <strain evidence="11">DSM 17093 / CIP 108686 / LMG 22925 / RQ-24</strain>
    </source>
</reference>
<accession>D7CUH8</accession>
<feature type="domain" description="POTRA" evidence="8">
    <location>
        <begin position="362"/>
        <end position="412"/>
    </location>
</feature>
<dbReference type="InterPro" id="IPR010827">
    <property type="entry name" value="BamA/TamA_POTRA"/>
</dbReference>
<feature type="chain" id="PRO_5003094581" evidence="6">
    <location>
        <begin position="26"/>
        <end position="891"/>
    </location>
</feature>
<feature type="signal peptide" evidence="6">
    <location>
        <begin position="1"/>
        <end position="25"/>
    </location>
</feature>
<dbReference type="PANTHER" id="PTHR12815:SF47">
    <property type="entry name" value="TRANSLOCATION AND ASSEMBLY MODULE SUBUNIT TAMA"/>
    <property type="match status" value="1"/>
</dbReference>
<evidence type="ECO:0000256" key="5">
    <source>
        <dbReference type="ARBA" id="ARBA00023237"/>
    </source>
</evidence>
<gene>
    <name evidence="10" type="ordered locus">Trad_2659</name>
</gene>
<reference evidence="11" key="1">
    <citation type="submission" date="2010-05" db="EMBL/GenBank/DDBJ databases">
        <title>The complete genome of Truepera radiovictris DSM 17093.</title>
        <authorList>
            <consortium name="US DOE Joint Genome Institute (JGI-PGF)"/>
            <person name="Lucas S."/>
            <person name="Copeland A."/>
            <person name="Lapidus A."/>
            <person name="Glavina del Rio T."/>
            <person name="Dalin E."/>
            <person name="Tice H."/>
            <person name="Bruce D."/>
            <person name="Goodwin L."/>
            <person name="Pitluck S."/>
            <person name="Kyrpides N."/>
            <person name="Mavromatis K."/>
            <person name="Ovchinnikova G."/>
            <person name="Munk A.C."/>
            <person name="Detter J.C."/>
            <person name="Han C."/>
            <person name="Tapia R."/>
            <person name="Land M."/>
            <person name="Hauser L."/>
            <person name="Markowitz V."/>
            <person name="Cheng J.-F."/>
            <person name="Hugenholtz P."/>
            <person name="Woyke T."/>
            <person name="Wu D."/>
            <person name="Tindall B."/>
            <person name="Pomrenke H.G."/>
            <person name="Brambilla E."/>
            <person name="Klenk H.-P."/>
            <person name="Eisen J.A."/>
        </authorList>
    </citation>
    <scope>NUCLEOTIDE SEQUENCE [LARGE SCALE GENOMIC DNA]</scope>
    <source>
        <strain evidence="11">DSM 17093 / CIP 108686 / LMG 22925 / RQ-24</strain>
    </source>
</reference>
<evidence type="ECO:0000259" key="9">
    <source>
        <dbReference type="Pfam" id="PF08479"/>
    </source>
</evidence>
<evidence type="ECO:0000313" key="11">
    <source>
        <dbReference type="Proteomes" id="UP000000379"/>
    </source>
</evidence>
<dbReference type="Gene3D" id="2.40.160.50">
    <property type="entry name" value="membrane protein fhac: a member of the omp85/tpsb transporter family"/>
    <property type="match status" value="1"/>
</dbReference>
<dbReference type="GO" id="GO:0019867">
    <property type="term" value="C:outer membrane"/>
    <property type="evidence" value="ECO:0007669"/>
    <property type="project" value="InterPro"/>
</dbReference>
<evidence type="ECO:0000256" key="3">
    <source>
        <dbReference type="ARBA" id="ARBA00022729"/>
    </source>
</evidence>
<evidence type="ECO:0000259" key="7">
    <source>
        <dbReference type="Pfam" id="PF01103"/>
    </source>
</evidence>
<dbReference type="Proteomes" id="UP000000379">
    <property type="component" value="Chromosome"/>
</dbReference>
<dbReference type="InterPro" id="IPR013686">
    <property type="entry name" value="Polypept-transport_assoc_ShlB"/>
</dbReference>
<keyword evidence="3 6" id="KW-0732">Signal</keyword>
<evidence type="ECO:0000313" key="10">
    <source>
        <dbReference type="EMBL" id="ADI15763.1"/>
    </source>
</evidence>
<keyword evidence="11" id="KW-1185">Reference proteome</keyword>
<dbReference type="eggNOG" id="COG4775">
    <property type="taxonomic scope" value="Bacteria"/>
</dbReference>
<evidence type="ECO:0000259" key="8">
    <source>
        <dbReference type="Pfam" id="PF07244"/>
    </source>
</evidence>
<keyword evidence="2" id="KW-0812">Transmembrane</keyword>
<dbReference type="STRING" id="649638.Trad_2659"/>
<dbReference type="Gene3D" id="3.10.20.310">
    <property type="entry name" value="membrane protein fhac"/>
    <property type="match status" value="3"/>
</dbReference>
<dbReference type="KEGG" id="tra:Trad_2659"/>
<dbReference type="OrthoDB" id="28694at2"/>
<feature type="domain" description="Polypeptide-transport-associated ShlB-type" evidence="9">
    <location>
        <begin position="217"/>
        <end position="289"/>
    </location>
</feature>
<dbReference type="Pfam" id="PF07244">
    <property type="entry name" value="POTRA"/>
    <property type="match status" value="1"/>
</dbReference>
<comment type="subcellular location">
    <subcellularLocation>
        <location evidence="1">Membrane</location>
    </subcellularLocation>
</comment>
<evidence type="ECO:0000256" key="4">
    <source>
        <dbReference type="ARBA" id="ARBA00023136"/>
    </source>
</evidence>
<dbReference type="PANTHER" id="PTHR12815">
    <property type="entry name" value="SORTING AND ASSEMBLY MACHINERY SAMM50 PROTEIN FAMILY MEMBER"/>
    <property type="match status" value="1"/>
</dbReference>
<dbReference type="Pfam" id="PF01103">
    <property type="entry name" value="Omp85"/>
    <property type="match status" value="1"/>
</dbReference>
<protein>
    <submittedName>
        <fullName evidence="10">Surface antigen (D15)</fullName>
    </submittedName>
</protein>
<keyword evidence="5" id="KW-0998">Cell outer membrane</keyword>
<dbReference type="AlphaFoldDB" id="D7CUH8"/>